<reference evidence="11 12" key="1">
    <citation type="journal article" date="2019" name="Nat. Plants">
        <title>Genome sequencing of Musa balbisiana reveals subgenome evolution and function divergence in polyploid bananas.</title>
        <authorList>
            <person name="Yao X."/>
        </authorList>
    </citation>
    <scope>NUCLEOTIDE SEQUENCE [LARGE SCALE GENOMIC DNA]</scope>
    <source>
        <strain evidence="12">cv. DH-PKW</strain>
        <tissue evidence="11">Leaves</tissue>
    </source>
</reference>
<name>A0A4S8KBP5_MUSBA</name>
<dbReference type="GO" id="GO:0071669">
    <property type="term" value="P:plant-type cell wall organization or biogenesis"/>
    <property type="evidence" value="ECO:0007669"/>
    <property type="project" value="UniProtKB-ARBA"/>
</dbReference>
<dbReference type="GO" id="GO:0030244">
    <property type="term" value="P:cellulose biosynthetic process"/>
    <property type="evidence" value="ECO:0007669"/>
    <property type="project" value="InterPro"/>
</dbReference>
<gene>
    <name evidence="11" type="ORF">C4D60_Mb04t12780</name>
</gene>
<feature type="binding site" evidence="9">
    <location>
        <position position="226"/>
    </location>
    <ligand>
        <name>Mn(2+)</name>
        <dbReference type="ChEBI" id="CHEBI:29035"/>
    </ligand>
</feature>
<dbReference type="InterPro" id="IPR005150">
    <property type="entry name" value="Cellulose_synth"/>
</dbReference>
<evidence type="ECO:0000256" key="10">
    <source>
        <dbReference type="SAM" id="Phobius"/>
    </source>
</evidence>
<feature type="binding site" evidence="8">
    <location>
        <position position="57"/>
    </location>
    <ligand>
        <name>UDP-alpha-D-glucose</name>
        <dbReference type="ChEBI" id="CHEBI:58885"/>
    </ligand>
</feature>
<dbReference type="GO" id="GO:0071555">
    <property type="term" value="P:cell wall organization"/>
    <property type="evidence" value="ECO:0007669"/>
    <property type="project" value="UniProtKB-KW"/>
</dbReference>
<keyword evidence="3" id="KW-0808">Transferase</keyword>
<keyword evidence="6 10" id="KW-0472">Membrane</keyword>
<keyword evidence="7" id="KW-0961">Cell wall biogenesis/degradation</keyword>
<feature type="transmembrane region" description="Helical" evidence="10">
    <location>
        <begin position="465"/>
        <end position="484"/>
    </location>
</feature>
<sequence length="488" mass="55653">MGMLVAELCFGFYWVLTQSFRWCPIYHRTFKERLSQKYGNELPPVDIFVCTADPTIEPPVLVMNTVLSVMAYDYPPEKLSIYVSDDGASELTFYALLEATDFVRHWISFCKRFNVEPRSPAAYFSSPEQHDLCYASELDRIKEMYYAMEDRIKVATDFGRVASSVNKQHKGFSEWNSQITPGNHQAIVQILIDGRDQNAVDIEGNTIPTLVYLSREKRPRYPHNFKAGALNALIRVSSEISNSPVILNVDCDMYSNSSESVKNAMCFFLDEQSSQQIGYVQFPQNFNNLDKNNIYGDYISIINEISSSWFPVFVYVIIGTQAYSLGEALWCQQSFRSWWNMQRMRLMRRTCSYFFSLLDTTMQSLGLGKSSFDITAKVADHEALERLKKGVMEFGSSSPMFSVLAAIAMLNLLCLVASVIMAVVREGFKDQMVLQFLLCGMLVMLNLPIYHGMFLRKDRGRLPTFLALESCLIAALACLLSLYYNSNL</sequence>
<evidence type="ECO:0000256" key="7">
    <source>
        <dbReference type="ARBA" id="ARBA00023316"/>
    </source>
</evidence>
<dbReference type="AlphaFoldDB" id="A0A4S8KBP5"/>
<evidence type="ECO:0000256" key="6">
    <source>
        <dbReference type="ARBA" id="ARBA00023136"/>
    </source>
</evidence>
<evidence type="ECO:0000256" key="5">
    <source>
        <dbReference type="ARBA" id="ARBA00022989"/>
    </source>
</evidence>
<dbReference type="Pfam" id="PF03552">
    <property type="entry name" value="Cellulose_synt"/>
    <property type="match status" value="2"/>
</dbReference>
<keyword evidence="12" id="KW-1185">Reference proteome</keyword>
<dbReference type="Proteomes" id="UP000317650">
    <property type="component" value="Chromosome 4"/>
</dbReference>
<evidence type="ECO:0000256" key="9">
    <source>
        <dbReference type="PIRSR" id="PIRSR605150-3"/>
    </source>
</evidence>
<feature type="transmembrane region" description="Helical" evidence="10">
    <location>
        <begin position="400"/>
        <end position="424"/>
    </location>
</feature>
<evidence type="ECO:0000256" key="4">
    <source>
        <dbReference type="ARBA" id="ARBA00022692"/>
    </source>
</evidence>
<dbReference type="EMBL" id="PYDT01000001">
    <property type="protein sequence ID" value="THU72498.1"/>
    <property type="molecule type" value="Genomic_DNA"/>
</dbReference>
<accession>A0A4S8KBP5</accession>
<evidence type="ECO:0000313" key="12">
    <source>
        <dbReference type="Proteomes" id="UP000317650"/>
    </source>
</evidence>
<dbReference type="InterPro" id="IPR029044">
    <property type="entry name" value="Nucleotide-diphossugar_trans"/>
</dbReference>
<dbReference type="GO" id="GO:0016020">
    <property type="term" value="C:membrane"/>
    <property type="evidence" value="ECO:0007669"/>
    <property type="project" value="InterPro"/>
</dbReference>
<dbReference type="GO" id="GO:0012505">
    <property type="term" value="C:endomembrane system"/>
    <property type="evidence" value="ECO:0007669"/>
    <property type="project" value="UniProtKB-SubCell"/>
</dbReference>
<keyword evidence="4 10" id="KW-0812">Transmembrane</keyword>
<feature type="transmembrane region" description="Helical" evidence="10">
    <location>
        <begin position="309"/>
        <end position="330"/>
    </location>
</feature>
<dbReference type="GO" id="GO:0016760">
    <property type="term" value="F:cellulose synthase (UDP-forming) activity"/>
    <property type="evidence" value="ECO:0007669"/>
    <property type="project" value="InterPro"/>
</dbReference>
<feature type="binding site" evidence="8">
    <location>
        <position position="86"/>
    </location>
    <ligand>
        <name>UDP-alpha-D-glucose</name>
        <dbReference type="ChEBI" id="CHEBI:58885"/>
    </ligand>
</feature>
<evidence type="ECO:0000256" key="2">
    <source>
        <dbReference type="ARBA" id="ARBA00022676"/>
    </source>
</evidence>
<evidence type="ECO:0000256" key="1">
    <source>
        <dbReference type="ARBA" id="ARBA00004127"/>
    </source>
</evidence>
<organism evidence="11 12">
    <name type="scientific">Musa balbisiana</name>
    <name type="common">Banana</name>
    <dbReference type="NCBI Taxonomy" id="52838"/>
    <lineage>
        <taxon>Eukaryota</taxon>
        <taxon>Viridiplantae</taxon>
        <taxon>Streptophyta</taxon>
        <taxon>Embryophyta</taxon>
        <taxon>Tracheophyta</taxon>
        <taxon>Spermatophyta</taxon>
        <taxon>Magnoliopsida</taxon>
        <taxon>Liliopsida</taxon>
        <taxon>Zingiberales</taxon>
        <taxon>Musaceae</taxon>
        <taxon>Musa</taxon>
    </lineage>
</organism>
<dbReference type="SUPFAM" id="SSF53448">
    <property type="entry name" value="Nucleotide-diphospho-sugar transferases"/>
    <property type="match status" value="1"/>
</dbReference>
<feature type="transmembrane region" description="Helical" evidence="10">
    <location>
        <begin position="436"/>
        <end position="453"/>
    </location>
</feature>
<comment type="subcellular location">
    <subcellularLocation>
        <location evidence="1">Endomembrane system</location>
        <topology evidence="1">Multi-pass membrane protein</topology>
    </subcellularLocation>
</comment>
<keyword evidence="2" id="KW-0328">Glycosyltransferase</keyword>
<dbReference type="PANTHER" id="PTHR13301">
    <property type="entry name" value="X-BOX TRANSCRIPTION FACTOR-RELATED"/>
    <property type="match status" value="1"/>
</dbReference>
<protein>
    <recommendedName>
        <fullName evidence="13">Glycosyltransferase 2-like domain-containing protein</fullName>
    </recommendedName>
</protein>
<evidence type="ECO:0000256" key="8">
    <source>
        <dbReference type="PIRSR" id="PIRSR605150-2"/>
    </source>
</evidence>
<feature type="binding site" evidence="9">
    <location>
        <position position="250"/>
    </location>
    <ligand>
        <name>Mn(2+)</name>
        <dbReference type="ChEBI" id="CHEBI:29035"/>
    </ligand>
</feature>
<dbReference type="Gene3D" id="3.90.550.10">
    <property type="entry name" value="Spore Coat Polysaccharide Biosynthesis Protein SpsA, Chain A"/>
    <property type="match status" value="2"/>
</dbReference>
<dbReference type="STRING" id="52838.A0A4S8KBP5"/>
<evidence type="ECO:0000256" key="3">
    <source>
        <dbReference type="ARBA" id="ARBA00022679"/>
    </source>
</evidence>
<keyword evidence="5 10" id="KW-1133">Transmembrane helix</keyword>
<proteinExistence type="predicted"/>
<evidence type="ECO:0000313" key="11">
    <source>
        <dbReference type="EMBL" id="THU72498.1"/>
    </source>
</evidence>
<comment type="caution">
    <text evidence="11">The sequence shown here is derived from an EMBL/GenBank/DDBJ whole genome shotgun (WGS) entry which is preliminary data.</text>
</comment>
<evidence type="ECO:0008006" key="13">
    <source>
        <dbReference type="Google" id="ProtNLM"/>
    </source>
</evidence>